<dbReference type="RefSeq" id="WP_054876296.1">
    <property type="nucleotide sequence ID" value="NZ_LKET01000043.1"/>
</dbReference>
<dbReference type="OrthoDB" id="1956414at2"/>
<dbReference type="AlphaFoldDB" id="A0A0P8W579"/>
<dbReference type="InterPro" id="IPR007607">
    <property type="entry name" value="BacA/B"/>
</dbReference>
<dbReference type="STRING" id="36849.OXPF_32970"/>
<accession>A0A0P8W579</accession>
<dbReference type="PANTHER" id="PTHR35024:SF4">
    <property type="entry name" value="POLYMER-FORMING CYTOSKELETAL PROTEIN"/>
    <property type="match status" value="1"/>
</dbReference>
<reference evidence="2 3" key="1">
    <citation type="submission" date="2015-09" db="EMBL/GenBank/DDBJ databases">
        <title>Genome sequence of Oxobacter pfennigii DSM 3222.</title>
        <authorList>
            <person name="Poehlein A."/>
            <person name="Bengelsdorf F.R."/>
            <person name="Schiel-Bengelsdorf B."/>
            <person name="Duerre P."/>
            <person name="Daniel R."/>
        </authorList>
    </citation>
    <scope>NUCLEOTIDE SEQUENCE [LARGE SCALE GENOMIC DNA]</scope>
    <source>
        <strain evidence="2 3">DSM 3222</strain>
    </source>
</reference>
<dbReference type="EMBL" id="LKET01000043">
    <property type="protein sequence ID" value="KPU43047.1"/>
    <property type="molecule type" value="Genomic_DNA"/>
</dbReference>
<evidence type="ECO:0000256" key="1">
    <source>
        <dbReference type="ARBA" id="ARBA00044755"/>
    </source>
</evidence>
<dbReference type="PATRIC" id="fig|36849.3.peg.3492"/>
<sequence length="225" mass="24242">MSNTYSPRTRKLHAAWVNLFSGRSKATKISEQEISQPTSLSKEETINISKVTDPNTESSLTMTQNTDSHEYTVISVDTEIYGSITSRADIIIMGIVKGNITSDENVIISGTVEGDIIGESIVVQNGSITGNVTSKTTVIVSENSMIDGDIKCDKFSLNGNIKGDIQAYSSAILGNIAVIQGNLTAQYLSIQEGAIVNGAIKVSRDEEPTMEDMFQNGLKKPVVFV</sequence>
<evidence type="ECO:0000313" key="3">
    <source>
        <dbReference type="Proteomes" id="UP000050326"/>
    </source>
</evidence>
<evidence type="ECO:0000313" key="2">
    <source>
        <dbReference type="EMBL" id="KPU43047.1"/>
    </source>
</evidence>
<organism evidence="2 3">
    <name type="scientific">Oxobacter pfennigii</name>
    <dbReference type="NCBI Taxonomy" id="36849"/>
    <lineage>
        <taxon>Bacteria</taxon>
        <taxon>Bacillati</taxon>
        <taxon>Bacillota</taxon>
        <taxon>Clostridia</taxon>
        <taxon>Eubacteriales</taxon>
        <taxon>Clostridiaceae</taxon>
        <taxon>Oxobacter</taxon>
    </lineage>
</organism>
<comment type="caution">
    <text evidence="2">The sequence shown here is derived from an EMBL/GenBank/DDBJ whole genome shotgun (WGS) entry which is preliminary data.</text>
</comment>
<comment type="similarity">
    <text evidence="1">Belongs to the bactofilin family.</text>
</comment>
<dbReference type="Proteomes" id="UP000050326">
    <property type="component" value="Unassembled WGS sequence"/>
</dbReference>
<proteinExistence type="inferred from homology"/>
<dbReference type="Pfam" id="PF04519">
    <property type="entry name" value="Bactofilin"/>
    <property type="match status" value="1"/>
</dbReference>
<gene>
    <name evidence="2" type="ORF">OXPF_32970</name>
</gene>
<name>A0A0P8W579_9CLOT</name>
<protein>
    <submittedName>
        <fullName evidence="2">Polymer-forming cytoskeletal</fullName>
    </submittedName>
</protein>
<keyword evidence="3" id="KW-1185">Reference proteome</keyword>
<dbReference type="PANTHER" id="PTHR35024">
    <property type="entry name" value="HYPOTHETICAL CYTOSOLIC PROTEIN"/>
    <property type="match status" value="1"/>
</dbReference>